<evidence type="ECO:0000313" key="20">
    <source>
        <dbReference type="Proteomes" id="UP000663882"/>
    </source>
</evidence>
<dbReference type="GO" id="GO:0045211">
    <property type="term" value="C:postsynaptic membrane"/>
    <property type="evidence" value="ECO:0007669"/>
    <property type="project" value="InterPro"/>
</dbReference>
<dbReference type="InterPro" id="IPR006029">
    <property type="entry name" value="Neurotrans-gated_channel_TM"/>
</dbReference>
<keyword evidence="12" id="KW-1071">Ligand-gated ion channel</keyword>
<organism evidence="19 20">
    <name type="scientific">Rotaria sordida</name>
    <dbReference type="NCBI Taxonomy" id="392033"/>
    <lineage>
        <taxon>Eukaryota</taxon>
        <taxon>Metazoa</taxon>
        <taxon>Spiralia</taxon>
        <taxon>Gnathifera</taxon>
        <taxon>Rotifera</taxon>
        <taxon>Eurotatoria</taxon>
        <taxon>Bdelloidea</taxon>
        <taxon>Philodinida</taxon>
        <taxon>Philodinidae</taxon>
        <taxon>Rotaria</taxon>
    </lineage>
</organism>
<evidence type="ECO:0000256" key="14">
    <source>
        <dbReference type="ARBA" id="ARBA00034099"/>
    </source>
</evidence>
<dbReference type="Pfam" id="PF02931">
    <property type="entry name" value="Neur_chan_LBD"/>
    <property type="match status" value="1"/>
</dbReference>
<dbReference type="Pfam" id="PF02932">
    <property type="entry name" value="Neur_chan_memb"/>
    <property type="match status" value="1"/>
</dbReference>
<dbReference type="FunFam" id="2.70.170.10:FF:000016">
    <property type="entry name" value="Nicotinic acetylcholine receptor subunit"/>
    <property type="match status" value="1"/>
</dbReference>
<dbReference type="FunFam" id="1.20.58.390:FF:000043">
    <property type="entry name" value="AcetylCholine Receptor"/>
    <property type="match status" value="1"/>
</dbReference>
<keyword evidence="7 15" id="KW-0406">Ion transport</keyword>
<dbReference type="AlphaFoldDB" id="A0A814HEA7"/>
<feature type="transmembrane region" description="Helical" evidence="15">
    <location>
        <begin position="274"/>
        <end position="292"/>
    </location>
</feature>
<feature type="domain" description="Neurotransmitter-gated ion-channel transmembrane" evidence="18">
    <location>
        <begin position="250"/>
        <end position="392"/>
    </location>
</feature>
<dbReference type="EMBL" id="CAJNOO010000677">
    <property type="protein sequence ID" value="CAF1008665.1"/>
    <property type="molecule type" value="Genomic_DNA"/>
</dbReference>
<feature type="transmembrane region" description="Helical" evidence="15">
    <location>
        <begin position="242"/>
        <end position="262"/>
    </location>
</feature>
<comment type="subcellular location">
    <subcellularLocation>
        <location evidence="14">Synaptic cell membrane</location>
        <topology evidence="14">Multi-pass membrane protein</topology>
    </subcellularLocation>
</comment>
<dbReference type="Proteomes" id="UP000663882">
    <property type="component" value="Unassembled WGS sequence"/>
</dbReference>
<evidence type="ECO:0000313" key="19">
    <source>
        <dbReference type="EMBL" id="CAF1008665.1"/>
    </source>
</evidence>
<dbReference type="GO" id="GO:0022848">
    <property type="term" value="F:acetylcholine-gated monoatomic cation-selective channel activity"/>
    <property type="evidence" value="ECO:0007669"/>
    <property type="project" value="InterPro"/>
</dbReference>
<keyword evidence="5 15" id="KW-1133">Transmembrane helix</keyword>
<dbReference type="CDD" id="cd19051">
    <property type="entry name" value="LGIC_TM_cation"/>
    <property type="match status" value="1"/>
</dbReference>
<dbReference type="SUPFAM" id="SSF63712">
    <property type="entry name" value="Nicotinic receptor ligand binding domain-like"/>
    <property type="match status" value="1"/>
</dbReference>
<accession>A0A814HEA7</accession>
<gene>
    <name evidence="19" type="ORF">RFH988_LOCUS14557</name>
</gene>
<evidence type="ECO:0000256" key="5">
    <source>
        <dbReference type="ARBA" id="ARBA00022989"/>
    </source>
</evidence>
<dbReference type="InterPro" id="IPR006202">
    <property type="entry name" value="Neur_chan_lig-bd"/>
</dbReference>
<sequence length="787" mass="91363">MIIFIALLAQCQDFRSPFGTLLDCDNRTLNNCSDEQRLLYFLMKNYSNNVRPVRNASLPVPVKLGLTLTQIFDMIEKNQILITNVWLDQEWFDEFLQWDPADFNGIRRLNLPSKLIWLPDIVLYNNADEFSNSNTMQVNAMLIHNGSVFWPIPTRFKSTCQIDVTYFPYDEQECKLKFGSWTYNGYQVSIEERNYAIELSSYVPNGEWDLLDTSYQVNIVRYPCCPEPFPDITFYVRIRRRILYYLYSVVFPCVMLSILTLLVFCLPPESGEKIALGITVLLAFSVFMLAIAESMPETSEYIPLISLYLTAVMAMTSVSVMMTVFVLNLHYRGPKKNEIPFWLQQLLSLSLSNICCTFNKPKKIKTLYTSKQQKGHKKNVQHTNQTQQTENRVPANGILLSYANVNETKIKSRVTTDVKESPYIGIRLMDLKLNAWKPDMTNKIEKVLDSELKYTDEKKGIACKSIYFEQETNYPKQDGRFLDLSIQGICIDDDDKQHHIDKDLITKAIIRRKDEVNAAIGALVFRIGNVKLYERNRNKLNLIIIPVSIGFVVFLFVLTFFLRRMRAKQKRNHIISELQKKKEISAKKVQTIANIDPHANDKQRLLQLDPTVVGNVSDTMGSPKEFTIEQYSPVIRGNAINTSDNRFHNRDYQGTSSSPSVIPSKENRTTYLNRDDETQFQTQRTLKSSRERMHVPYENESHFPPTNSQYRYEPQHSNMVSMHEQHPRVVVRSIRDDGNYSTYHQQPYEESSQKFVSIPVQIEHSGSYQRFVAPPYHSDPYYPHTNT</sequence>
<dbReference type="InterPro" id="IPR038050">
    <property type="entry name" value="Neuro_actylchol_rec"/>
</dbReference>
<keyword evidence="9" id="KW-1015">Disulfide bond</keyword>
<dbReference type="PROSITE" id="PS00236">
    <property type="entry name" value="NEUROTR_ION_CHANNEL"/>
    <property type="match status" value="1"/>
</dbReference>
<proteinExistence type="inferred from homology"/>
<evidence type="ECO:0000256" key="9">
    <source>
        <dbReference type="ARBA" id="ARBA00023157"/>
    </source>
</evidence>
<comment type="similarity">
    <text evidence="1">Belongs to the ligand-gated ion channel (TC 1.A.9) family. Acetylcholine receptor (TC 1.A.9.1) subfamily.</text>
</comment>
<dbReference type="PANTHER" id="PTHR18945">
    <property type="entry name" value="NEUROTRANSMITTER GATED ION CHANNEL"/>
    <property type="match status" value="1"/>
</dbReference>
<evidence type="ECO:0000256" key="10">
    <source>
        <dbReference type="ARBA" id="ARBA00023170"/>
    </source>
</evidence>
<evidence type="ECO:0000256" key="4">
    <source>
        <dbReference type="ARBA" id="ARBA00022692"/>
    </source>
</evidence>
<dbReference type="GO" id="GO:0004888">
    <property type="term" value="F:transmembrane signaling receptor activity"/>
    <property type="evidence" value="ECO:0007669"/>
    <property type="project" value="InterPro"/>
</dbReference>
<dbReference type="InterPro" id="IPR036734">
    <property type="entry name" value="Neur_chan_lig-bd_sf"/>
</dbReference>
<evidence type="ECO:0000259" key="17">
    <source>
        <dbReference type="Pfam" id="PF02931"/>
    </source>
</evidence>
<keyword evidence="8 15" id="KW-0472">Membrane</keyword>
<name>A0A814HEA7_9BILA</name>
<keyword evidence="13 15" id="KW-0407">Ion channel</keyword>
<evidence type="ECO:0000256" key="2">
    <source>
        <dbReference type="ARBA" id="ARBA00022448"/>
    </source>
</evidence>
<keyword evidence="3" id="KW-1003">Cell membrane</keyword>
<feature type="transmembrane region" description="Helical" evidence="15">
    <location>
        <begin position="304"/>
        <end position="327"/>
    </location>
</feature>
<feature type="transmembrane region" description="Helical" evidence="15">
    <location>
        <begin position="540"/>
        <end position="562"/>
    </location>
</feature>
<evidence type="ECO:0000256" key="11">
    <source>
        <dbReference type="ARBA" id="ARBA00023180"/>
    </source>
</evidence>
<evidence type="ECO:0000256" key="16">
    <source>
        <dbReference type="SAM" id="MobiDB-lite"/>
    </source>
</evidence>
<keyword evidence="6" id="KW-0770">Synapse</keyword>
<feature type="domain" description="Neurotransmitter-gated ion-channel ligand-binding" evidence="17">
    <location>
        <begin position="35"/>
        <end position="242"/>
    </location>
</feature>
<keyword evidence="4 15" id="KW-0812">Transmembrane</keyword>
<dbReference type="CDD" id="cd18997">
    <property type="entry name" value="LGIC_ECD_nAChR"/>
    <property type="match status" value="1"/>
</dbReference>
<feature type="transmembrane region" description="Helical" evidence="15">
    <location>
        <begin position="339"/>
        <end position="358"/>
    </location>
</feature>
<dbReference type="InterPro" id="IPR006201">
    <property type="entry name" value="Neur_channel"/>
</dbReference>
<keyword evidence="10" id="KW-0675">Receptor</keyword>
<dbReference type="OrthoDB" id="5975154at2759"/>
<dbReference type="NCBIfam" id="TIGR00860">
    <property type="entry name" value="LIC"/>
    <property type="match status" value="1"/>
</dbReference>
<keyword evidence="2 15" id="KW-0813">Transport</keyword>
<evidence type="ECO:0000256" key="13">
    <source>
        <dbReference type="ARBA" id="ARBA00023303"/>
    </source>
</evidence>
<feature type="region of interest" description="Disordered" evidence="16">
    <location>
        <begin position="640"/>
        <end position="665"/>
    </location>
</feature>
<evidence type="ECO:0000256" key="15">
    <source>
        <dbReference type="RuleBase" id="RU000687"/>
    </source>
</evidence>
<evidence type="ECO:0000256" key="6">
    <source>
        <dbReference type="ARBA" id="ARBA00023018"/>
    </source>
</evidence>
<evidence type="ECO:0000256" key="8">
    <source>
        <dbReference type="ARBA" id="ARBA00023136"/>
    </source>
</evidence>
<evidence type="ECO:0000256" key="3">
    <source>
        <dbReference type="ARBA" id="ARBA00022475"/>
    </source>
</evidence>
<dbReference type="Gene3D" id="1.20.58.390">
    <property type="entry name" value="Neurotransmitter-gated ion-channel transmembrane domain"/>
    <property type="match status" value="1"/>
</dbReference>
<dbReference type="PRINTS" id="PR00252">
    <property type="entry name" value="NRIONCHANNEL"/>
</dbReference>
<dbReference type="InterPro" id="IPR018000">
    <property type="entry name" value="Neurotransmitter_ion_chnl_CS"/>
</dbReference>
<dbReference type="InterPro" id="IPR036719">
    <property type="entry name" value="Neuro-gated_channel_TM_sf"/>
</dbReference>
<protein>
    <submittedName>
        <fullName evidence="19">Uncharacterized protein</fullName>
    </submittedName>
</protein>
<evidence type="ECO:0000256" key="12">
    <source>
        <dbReference type="ARBA" id="ARBA00023286"/>
    </source>
</evidence>
<keyword evidence="11" id="KW-0325">Glycoprotein</keyword>
<evidence type="ECO:0000256" key="1">
    <source>
        <dbReference type="ARBA" id="ARBA00009237"/>
    </source>
</evidence>
<dbReference type="InterPro" id="IPR002394">
    <property type="entry name" value="Nicotinic_acetylcholine_rcpt"/>
</dbReference>
<reference evidence="19" key="1">
    <citation type="submission" date="2021-02" db="EMBL/GenBank/DDBJ databases">
        <authorList>
            <person name="Nowell W R."/>
        </authorList>
    </citation>
    <scope>NUCLEOTIDE SEQUENCE</scope>
</reference>
<dbReference type="Gene3D" id="2.70.170.10">
    <property type="entry name" value="Neurotransmitter-gated ion-channel ligand-binding domain"/>
    <property type="match status" value="1"/>
</dbReference>
<feature type="compositionally biased region" description="Polar residues" evidence="16">
    <location>
        <begin position="652"/>
        <end position="661"/>
    </location>
</feature>
<comment type="caution">
    <text evidence="19">The sequence shown here is derived from an EMBL/GenBank/DDBJ whole genome shotgun (WGS) entry which is preliminary data.</text>
</comment>
<evidence type="ECO:0000259" key="18">
    <source>
        <dbReference type="Pfam" id="PF02932"/>
    </source>
</evidence>
<dbReference type="PRINTS" id="PR00254">
    <property type="entry name" value="NICOTINICR"/>
</dbReference>
<dbReference type="SUPFAM" id="SSF90112">
    <property type="entry name" value="Neurotransmitter-gated ion-channel transmembrane pore"/>
    <property type="match status" value="1"/>
</dbReference>
<evidence type="ECO:0000256" key="7">
    <source>
        <dbReference type="ARBA" id="ARBA00023065"/>
    </source>
</evidence>